<proteinExistence type="predicted"/>
<evidence type="ECO:0000313" key="1">
    <source>
        <dbReference type="EMBL" id="GAH15416.1"/>
    </source>
</evidence>
<dbReference type="AlphaFoldDB" id="X1D3W1"/>
<dbReference type="EMBL" id="BART01038237">
    <property type="protein sequence ID" value="GAH15416.1"/>
    <property type="molecule type" value="Genomic_DNA"/>
</dbReference>
<sequence>QFPVNIPQGAVITSAYLEVEPISTTGSPTMRIYASGFSSSGTSIEGFTDGLPELEDRLTWVDTSIDWDPGTWDSPVRIRHRSPEIAPLIQSIISEDNWTAGNHVCLMLDYLWSSNSQDMLM</sequence>
<gene>
    <name evidence="1" type="ORF">S01H4_63532</name>
</gene>
<name>X1D3W1_9ZZZZ</name>
<protein>
    <submittedName>
        <fullName evidence="1">Uncharacterized protein</fullName>
    </submittedName>
</protein>
<accession>X1D3W1</accession>
<organism evidence="1">
    <name type="scientific">marine sediment metagenome</name>
    <dbReference type="NCBI Taxonomy" id="412755"/>
    <lineage>
        <taxon>unclassified sequences</taxon>
        <taxon>metagenomes</taxon>
        <taxon>ecological metagenomes</taxon>
    </lineage>
</organism>
<comment type="caution">
    <text evidence="1">The sequence shown here is derived from an EMBL/GenBank/DDBJ whole genome shotgun (WGS) entry which is preliminary data.</text>
</comment>
<feature type="non-terminal residue" evidence="1">
    <location>
        <position position="1"/>
    </location>
</feature>
<reference evidence="1" key="1">
    <citation type="journal article" date="2014" name="Front. Microbiol.">
        <title>High frequency of phylogenetically diverse reductive dehalogenase-homologous genes in deep subseafloor sedimentary metagenomes.</title>
        <authorList>
            <person name="Kawai M."/>
            <person name="Futagami T."/>
            <person name="Toyoda A."/>
            <person name="Takaki Y."/>
            <person name="Nishi S."/>
            <person name="Hori S."/>
            <person name="Arai W."/>
            <person name="Tsubouchi T."/>
            <person name="Morono Y."/>
            <person name="Uchiyama I."/>
            <person name="Ito T."/>
            <person name="Fujiyama A."/>
            <person name="Inagaki F."/>
            <person name="Takami H."/>
        </authorList>
    </citation>
    <scope>NUCLEOTIDE SEQUENCE</scope>
    <source>
        <strain evidence="1">Expedition CK06-06</strain>
    </source>
</reference>